<sequence>MIGKRAWRDPRVAVTCFAGVDATVTAHVADRFTGLDRYASSPVHAVCVAVRRRTVPGYGDLIRVEALVKTFNGPLRASADADSVSTAVDKVRNRVCLRLAASEIGAQQQRIRGATNVSAADDTAPRSTARPTGRS</sequence>
<dbReference type="RefSeq" id="WP_344977394.1">
    <property type="nucleotide sequence ID" value="NZ_BAABDD010000052.1"/>
</dbReference>
<evidence type="ECO:0000313" key="3">
    <source>
        <dbReference type="Proteomes" id="UP001500908"/>
    </source>
</evidence>
<protein>
    <submittedName>
        <fullName evidence="2">Uncharacterized protein</fullName>
    </submittedName>
</protein>
<accession>A0ABP7GJN6</accession>
<dbReference type="InterPro" id="IPR036567">
    <property type="entry name" value="RHF-like"/>
</dbReference>
<organism evidence="2 3">
    <name type="scientific">Salinactinospora qingdaonensis</name>
    <dbReference type="NCBI Taxonomy" id="702744"/>
    <lineage>
        <taxon>Bacteria</taxon>
        <taxon>Bacillati</taxon>
        <taxon>Actinomycetota</taxon>
        <taxon>Actinomycetes</taxon>
        <taxon>Streptosporangiales</taxon>
        <taxon>Nocardiopsidaceae</taxon>
        <taxon>Salinactinospora</taxon>
    </lineage>
</organism>
<reference evidence="3" key="1">
    <citation type="journal article" date="2019" name="Int. J. Syst. Evol. Microbiol.">
        <title>The Global Catalogue of Microorganisms (GCM) 10K type strain sequencing project: providing services to taxonomists for standard genome sequencing and annotation.</title>
        <authorList>
            <consortium name="The Broad Institute Genomics Platform"/>
            <consortium name="The Broad Institute Genome Sequencing Center for Infectious Disease"/>
            <person name="Wu L."/>
            <person name="Ma J."/>
        </authorList>
    </citation>
    <scope>NUCLEOTIDE SEQUENCE [LARGE SCALE GENOMIC DNA]</scope>
    <source>
        <strain evidence="3">JCM 17137</strain>
    </source>
</reference>
<evidence type="ECO:0000256" key="1">
    <source>
        <dbReference type="SAM" id="MobiDB-lite"/>
    </source>
</evidence>
<feature type="region of interest" description="Disordered" evidence="1">
    <location>
        <begin position="106"/>
        <end position="135"/>
    </location>
</feature>
<comment type="caution">
    <text evidence="2">The sequence shown here is derived from an EMBL/GenBank/DDBJ whole genome shotgun (WGS) entry which is preliminary data.</text>
</comment>
<name>A0ABP7GJN6_9ACTN</name>
<feature type="compositionally biased region" description="Polar residues" evidence="1">
    <location>
        <begin position="125"/>
        <end position="135"/>
    </location>
</feature>
<dbReference type="EMBL" id="BAABDD010000052">
    <property type="protein sequence ID" value="GAA3766365.1"/>
    <property type="molecule type" value="Genomic_DNA"/>
</dbReference>
<keyword evidence="3" id="KW-1185">Reference proteome</keyword>
<dbReference type="SUPFAM" id="SSF69754">
    <property type="entry name" value="Ribosome binding protein Y (YfiA homologue)"/>
    <property type="match status" value="1"/>
</dbReference>
<evidence type="ECO:0000313" key="2">
    <source>
        <dbReference type="EMBL" id="GAA3766365.1"/>
    </source>
</evidence>
<gene>
    <name evidence="2" type="ORF">GCM10022402_49460</name>
</gene>
<proteinExistence type="predicted"/>
<dbReference type="Proteomes" id="UP001500908">
    <property type="component" value="Unassembled WGS sequence"/>
</dbReference>
<feature type="compositionally biased region" description="Polar residues" evidence="1">
    <location>
        <begin position="106"/>
        <end position="118"/>
    </location>
</feature>